<name>D6Z4K2_DESAT</name>
<dbReference type="InterPro" id="IPR004843">
    <property type="entry name" value="Calcineurin-like_PHP"/>
</dbReference>
<dbReference type="PANTHER" id="PTHR42850">
    <property type="entry name" value="METALLOPHOSPHOESTERASE"/>
    <property type="match status" value="1"/>
</dbReference>
<evidence type="ECO:0000313" key="2">
    <source>
        <dbReference type="EMBL" id="ADH86477.1"/>
    </source>
</evidence>
<dbReference type="PROSITE" id="PS00125">
    <property type="entry name" value="SER_THR_PHOSPHATASE"/>
    <property type="match status" value="1"/>
</dbReference>
<dbReference type="InterPro" id="IPR029052">
    <property type="entry name" value="Metallo-depent_PP-like"/>
</dbReference>
<dbReference type="PANTHER" id="PTHR42850:SF4">
    <property type="entry name" value="ZINC-DEPENDENT ENDOPOLYPHOSPHATASE"/>
    <property type="match status" value="1"/>
</dbReference>
<evidence type="ECO:0000313" key="3">
    <source>
        <dbReference type="Proteomes" id="UP000001508"/>
    </source>
</evidence>
<dbReference type="GO" id="GO:0110154">
    <property type="term" value="P:RNA decapping"/>
    <property type="evidence" value="ECO:0007669"/>
    <property type="project" value="TreeGrafter"/>
</dbReference>
<accession>D6Z4K2</accession>
<sequence>MRHTYAIGDIHGCREMLERLLALIKPQRERDTVVVLGDFINRGPDSLGTVELLRRQQRLYRHFLVLRGNHEQMLLDYLAGRNREIFLANGGQATINSYLGGHGDSAPEDDSWLPPEHRDWLAALPCSYENEHGIFVHAGLQPGVHISQQSRHWLLWARQEFLETDHDFGKPVIFGHTPFKTAHITRNRIGIDTGAVYGGRLSCVVLPEEQIISV</sequence>
<dbReference type="EMBL" id="CP001940">
    <property type="protein sequence ID" value="ADH86477.1"/>
    <property type="molecule type" value="Genomic_DNA"/>
</dbReference>
<dbReference type="SUPFAM" id="SSF56300">
    <property type="entry name" value="Metallo-dependent phosphatases"/>
    <property type="match status" value="1"/>
</dbReference>
<dbReference type="InterPro" id="IPR050126">
    <property type="entry name" value="Ap4A_hydrolase"/>
</dbReference>
<proteinExistence type="predicted"/>
<dbReference type="HOGENOM" id="CLU_023125_4_1_7"/>
<dbReference type="AlphaFoldDB" id="D6Z4K2"/>
<dbReference type="GO" id="GO:0016791">
    <property type="term" value="F:phosphatase activity"/>
    <property type="evidence" value="ECO:0007669"/>
    <property type="project" value="TreeGrafter"/>
</dbReference>
<dbReference type="GO" id="GO:0008803">
    <property type="term" value="F:bis(5'-nucleosyl)-tetraphosphatase (symmetrical) activity"/>
    <property type="evidence" value="ECO:0007669"/>
    <property type="project" value="TreeGrafter"/>
</dbReference>
<feature type="domain" description="Serine/threonine specific protein phosphatases" evidence="1">
    <location>
        <begin position="66"/>
        <end position="71"/>
    </location>
</feature>
<gene>
    <name evidence="2" type="ordered locus">DaAHT2_1786</name>
</gene>
<dbReference type="Pfam" id="PF00149">
    <property type="entry name" value="Metallophos"/>
    <property type="match status" value="1"/>
</dbReference>
<protein>
    <submittedName>
        <fullName evidence="2">Metallophosphoesterase</fullName>
    </submittedName>
</protein>
<dbReference type="InterPro" id="IPR006186">
    <property type="entry name" value="Ser/Thr-sp_prot-phosphatase"/>
</dbReference>
<dbReference type="OrthoDB" id="9807890at2"/>
<evidence type="ECO:0000259" key="1">
    <source>
        <dbReference type="PROSITE" id="PS00125"/>
    </source>
</evidence>
<dbReference type="FunCoup" id="D6Z4K2">
    <property type="interactions" value="68"/>
</dbReference>
<keyword evidence="3" id="KW-1185">Reference proteome</keyword>
<dbReference type="CDD" id="cd00144">
    <property type="entry name" value="MPP_PPP_family"/>
    <property type="match status" value="1"/>
</dbReference>
<dbReference type="GO" id="GO:0005737">
    <property type="term" value="C:cytoplasm"/>
    <property type="evidence" value="ECO:0007669"/>
    <property type="project" value="TreeGrafter"/>
</dbReference>
<organism evidence="2 3">
    <name type="scientific">Desulfurivibrio alkaliphilus (strain DSM 19089 / UNIQEM U267 / AHT2)</name>
    <dbReference type="NCBI Taxonomy" id="589865"/>
    <lineage>
        <taxon>Bacteria</taxon>
        <taxon>Pseudomonadati</taxon>
        <taxon>Thermodesulfobacteriota</taxon>
        <taxon>Desulfobulbia</taxon>
        <taxon>Desulfobulbales</taxon>
        <taxon>Desulfobulbaceae</taxon>
        <taxon>Desulfurivibrio</taxon>
    </lineage>
</organism>
<dbReference type="eggNOG" id="COG0639">
    <property type="taxonomic scope" value="Bacteria"/>
</dbReference>
<dbReference type="STRING" id="589865.DaAHT2_1786"/>
<dbReference type="InParanoid" id="D6Z4K2"/>
<reference evidence="3" key="1">
    <citation type="submission" date="2010-02" db="EMBL/GenBank/DDBJ databases">
        <title>Complete sequence of Desulfurivibrio alkaliphilus AHT2.</title>
        <authorList>
            <consortium name="US DOE Joint Genome Institute"/>
            <person name="Pitluck S."/>
            <person name="Chertkov O."/>
            <person name="Detter J.C."/>
            <person name="Han C."/>
            <person name="Tapia R."/>
            <person name="Larimer F."/>
            <person name="Land M."/>
            <person name="Hauser L."/>
            <person name="Kyrpides N."/>
            <person name="Mikhailova N."/>
            <person name="Sorokin D.Y."/>
            <person name="Muyzer G."/>
            <person name="Woyke T."/>
        </authorList>
    </citation>
    <scope>NUCLEOTIDE SEQUENCE [LARGE SCALE GENOMIC DNA]</scope>
    <source>
        <strain evidence="3">DSM 19089 / UNIQEM U267 / AHT2</strain>
    </source>
</reference>
<dbReference type="Gene3D" id="3.60.21.10">
    <property type="match status" value="1"/>
</dbReference>
<dbReference type="KEGG" id="dak:DaAHT2_1786"/>
<dbReference type="Proteomes" id="UP000001508">
    <property type="component" value="Chromosome"/>
</dbReference>